<evidence type="ECO:0000313" key="2">
    <source>
        <dbReference type="Proteomes" id="UP000636800"/>
    </source>
</evidence>
<sequence length="77" mass="8748">MAAKFWNLKLTSTKAERMAGMTECSTEVKLANEEAEGMEHVQRYRFEKVDDRCGNGEVREVLVAAKNGWLLESPRLS</sequence>
<accession>A0A835UJE1</accession>
<dbReference type="EMBL" id="JADCNL010000010">
    <property type="protein sequence ID" value="KAG0463613.1"/>
    <property type="molecule type" value="Genomic_DNA"/>
</dbReference>
<proteinExistence type="predicted"/>
<dbReference type="Proteomes" id="UP000636800">
    <property type="component" value="Chromosome 10"/>
</dbReference>
<organism evidence="1 2">
    <name type="scientific">Vanilla planifolia</name>
    <name type="common">Vanilla</name>
    <dbReference type="NCBI Taxonomy" id="51239"/>
    <lineage>
        <taxon>Eukaryota</taxon>
        <taxon>Viridiplantae</taxon>
        <taxon>Streptophyta</taxon>
        <taxon>Embryophyta</taxon>
        <taxon>Tracheophyta</taxon>
        <taxon>Spermatophyta</taxon>
        <taxon>Magnoliopsida</taxon>
        <taxon>Liliopsida</taxon>
        <taxon>Asparagales</taxon>
        <taxon>Orchidaceae</taxon>
        <taxon>Vanilloideae</taxon>
        <taxon>Vanilleae</taxon>
        <taxon>Vanilla</taxon>
    </lineage>
</organism>
<keyword evidence="2" id="KW-1185">Reference proteome</keyword>
<name>A0A835UJE1_VANPL</name>
<comment type="caution">
    <text evidence="1">The sequence shown here is derived from an EMBL/GenBank/DDBJ whole genome shotgun (WGS) entry which is preliminary data.</text>
</comment>
<protein>
    <submittedName>
        <fullName evidence="1">Uncharacterized protein</fullName>
    </submittedName>
</protein>
<reference evidence="1 2" key="1">
    <citation type="journal article" date="2020" name="Nat. Food">
        <title>A phased Vanilla planifolia genome enables genetic improvement of flavour and production.</title>
        <authorList>
            <person name="Hasing T."/>
            <person name="Tang H."/>
            <person name="Brym M."/>
            <person name="Khazi F."/>
            <person name="Huang T."/>
            <person name="Chambers A.H."/>
        </authorList>
    </citation>
    <scope>NUCLEOTIDE SEQUENCE [LARGE SCALE GENOMIC DNA]</scope>
    <source>
        <tissue evidence="1">Leaf</tissue>
    </source>
</reference>
<evidence type="ECO:0000313" key="1">
    <source>
        <dbReference type="EMBL" id="KAG0463613.1"/>
    </source>
</evidence>
<dbReference type="AlphaFoldDB" id="A0A835UJE1"/>
<gene>
    <name evidence="1" type="ORF">HPP92_019682</name>
</gene>